<evidence type="ECO:0008006" key="4">
    <source>
        <dbReference type="Google" id="ProtNLM"/>
    </source>
</evidence>
<name>A0A3N4KC21_9PEZI</name>
<dbReference type="AlphaFoldDB" id="A0A3N4KC21"/>
<gene>
    <name evidence="2" type="ORF">P167DRAFT_578623</name>
</gene>
<evidence type="ECO:0000313" key="3">
    <source>
        <dbReference type="Proteomes" id="UP000277580"/>
    </source>
</evidence>
<dbReference type="InParanoid" id="A0A3N4KC21"/>
<sequence length="174" mass="19637">MFFNLTNLILTVSLVFGAGAVLVLESDPITHRRILRTDPKCEPSDGSPLLDDARKVVKQFLDLNFSFDRCSGIFGIENNPKELCVTLHCFGSACISRCASSEFTKPNLFACTMLAESIMEIIEKPACWTKDKSKVGGVIRLEETPTTEWTDLTIHINPKYNIMRHMVNKRYTDM</sequence>
<reference evidence="2 3" key="1">
    <citation type="journal article" date="2018" name="Nat. Ecol. Evol.">
        <title>Pezizomycetes genomes reveal the molecular basis of ectomycorrhizal truffle lifestyle.</title>
        <authorList>
            <person name="Murat C."/>
            <person name="Payen T."/>
            <person name="Noel B."/>
            <person name="Kuo A."/>
            <person name="Morin E."/>
            <person name="Chen J."/>
            <person name="Kohler A."/>
            <person name="Krizsan K."/>
            <person name="Balestrini R."/>
            <person name="Da Silva C."/>
            <person name="Montanini B."/>
            <person name="Hainaut M."/>
            <person name="Levati E."/>
            <person name="Barry K.W."/>
            <person name="Belfiori B."/>
            <person name="Cichocki N."/>
            <person name="Clum A."/>
            <person name="Dockter R.B."/>
            <person name="Fauchery L."/>
            <person name="Guy J."/>
            <person name="Iotti M."/>
            <person name="Le Tacon F."/>
            <person name="Lindquist E.A."/>
            <person name="Lipzen A."/>
            <person name="Malagnac F."/>
            <person name="Mello A."/>
            <person name="Molinier V."/>
            <person name="Miyauchi S."/>
            <person name="Poulain J."/>
            <person name="Riccioni C."/>
            <person name="Rubini A."/>
            <person name="Sitrit Y."/>
            <person name="Splivallo R."/>
            <person name="Traeger S."/>
            <person name="Wang M."/>
            <person name="Zifcakova L."/>
            <person name="Wipf D."/>
            <person name="Zambonelli A."/>
            <person name="Paolocci F."/>
            <person name="Nowrousian M."/>
            <person name="Ottonello S."/>
            <person name="Baldrian P."/>
            <person name="Spatafora J.W."/>
            <person name="Henrissat B."/>
            <person name="Nagy L.G."/>
            <person name="Aury J.M."/>
            <person name="Wincker P."/>
            <person name="Grigoriev I.V."/>
            <person name="Bonfante P."/>
            <person name="Martin F.M."/>
        </authorList>
    </citation>
    <scope>NUCLEOTIDE SEQUENCE [LARGE SCALE GENOMIC DNA]</scope>
    <source>
        <strain evidence="2 3">CCBAS932</strain>
    </source>
</reference>
<evidence type="ECO:0000256" key="1">
    <source>
        <dbReference type="SAM" id="SignalP"/>
    </source>
</evidence>
<proteinExistence type="predicted"/>
<protein>
    <recommendedName>
        <fullName evidence="4">Cyanovirin-N domain-containing protein</fullName>
    </recommendedName>
</protein>
<feature type="chain" id="PRO_5018142478" description="Cyanovirin-N domain-containing protein" evidence="1">
    <location>
        <begin position="21"/>
        <end position="174"/>
    </location>
</feature>
<dbReference type="EMBL" id="ML119169">
    <property type="protein sequence ID" value="RPB08043.1"/>
    <property type="molecule type" value="Genomic_DNA"/>
</dbReference>
<dbReference type="Proteomes" id="UP000277580">
    <property type="component" value="Unassembled WGS sequence"/>
</dbReference>
<accession>A0A3N4KC21</accession>
<feature type="signal peptide" evidence="1">
    <location>
        <begin position="1"/>
        <end position="20"/>
    </location>
</feature>
<organism evidence="2 3">
    <name type="scientific">Morchella conica CCBAS932</name>
    <dbReference type="NCBI Taxonomy" id="1392247"/>
    <lineage>
        <taxon>Eukaryota</taxon>
        <taxon>Fungi</taxon>
        <taxon>Dikarya</taxon>
        <taxon>Ascomycota</taxon>
        <taxon>Pezizomycotina</taxon>
        <taxon>Pezizomycetes</taxon>
        <taxon>Pezizales</taxon>
        <taxon>Morchellaceae</taxon>
        <taxon>Morchella</taxon>
    </lineage>
</organism>
<evidence type="ECO:0000313" key="2">
    <source>
        <dbReference type="EMBL" id="RPB08043.1"/>
    </source>
</evidence>
<keyword evidence="1" id="KW-0732">Signal</keyword>
<dbReference type="OrthoDB" id="10316851at2759"/>
<keyword evidence="3" id="KW-1185">Reference proteome</keyword>